<evidence type="ECO:0000313" key="1">
    <source>
        <dbReference type="EMBL" id="MEO3715955.1"/>
    </source>
</evidence>
<accession>A0ABV0GLP8</accession>
<dbReference type="Proteomes" id="UP001462640">
    <property type="component" value="Unassembled WGS sequence"/>
</dbReference>
<dbReference type="EMBL" id="JBDPZC010000037">
    <property type="protein sequence ID" value="MEO3715955.1"/>
    <property type="molecule type" value="Genomic_DNA"/>
</dbReference>
<gene>
    <name evidence="1" type="ORF">ABDJ40_24565</name>
</gene>
<proteinExistence type="predicted"/>
<reference evidence="1 2" key="1">
    <citation type="submission" date="2024-05" db="EMBL/GenBank/DDBJ databases">
        <title>Roseateles sp. 2.12 16S ribosomal RNA gene Genome sequencing and assembly.</title>
        <authorList>
            <person name="Woo H."/>
        </authorList>
    </citation>
    <scope>NUCLEOTIDE SEQUENCE [LARGE SCALE GENOMIC DNA]</scope>
    <source>
        <strain evidence="1 2">2.12</strain>
    </source>
</reference>
<organism evidence="1 2">
    <name type="scientific">Roseateles flavus</name>
    <dbReference type="NCBI Taxonomy" id="3149041"/>
    <lineage>
        <taxon>Bacteria</taxon>
        <taxon>Pseudomonadati</taxon>
        <taxon>Pseudomonadota</taxon>
        <taxon>Betaproteobacteria</taxon>
        <taxon>Burkholderiales</taxon>
        <taxon>Sphaerotilaceae</taxon>
        <taxon>Roseateles</taxon>
    </lineage>
</organism>
<keyword evidence="2" id="KW-1185">Reference proteome</keyword>
<evidence type="ECO:0000313" key="2">
    <source>
        <dbReference type="Proteomes" id="UP001462640"/>
    </source>
</evidence>
<dbReference type="RefSeq" id="WP_347613732.1">
    <property type="nucleotide sequence ID" value="NZ_JBDPZC010000037.1"/>
</dbReference>
<protein>
    <submittedName>
        <fullName evidence="1">Uncharacterized protein</fullName>
    </submittedName>
</protein>
<sequence length="102" mass="11675">MKTSDTRAIARALGVSERTVWNWWATDSPRTARLALWWLSRPGHNMWDVEMANRTQLAVSTNRILWQTLKAYDAGTRYRGNLACRYGEAACNDLKACEDQLA</sequence>
<comment type="caution">
    <text evidence="1">The sequence shown here is derived from an EMBL/GenBank/DDBJ whole genome shotgun (WGS) entry which is preliminary data.</text>
</comment>
<name>A0ABV0GLP8_9BURK</name>